<dbReference type="InterPro" id="IPR005311">
    <property type="entry name" value="PBP_dimer"/>
</dbReference>
<dbReference type="GO" id="GO:0000917">
    <property type="term" value="P:division septum assembly"/>
    <property type="evidence" value="ECO:0007669"/>
    <property type="project" value="UniProtKB-KW"/>
</dbReference>
<dbReference type="GO" id="GO:0043093">
    <property type="term" value="P:FtsZ-dependent cytokinesis"/>
    <property type="evidence" value="ECO:0007669"/>
    <property type="project" value="UniProtKB-UniRule"/>
</dbReference>
<proteinExistence type="inferred from homology"/>
<keyword evidence="10 16" id="KW-0573">Peptidoglycan synthesis</keyword>
<keyword evidence="9 16" id="KW-0133">Cell shape</keyword>
<dbReference type="EC" id="3.4.16.4" evidence="16"/>
<dbReference type="GO" id="GO:0071555">
    <property type="term" value="P:cell wall organization"/>
    <property type="evidence" value="ECO:0007669"/>
    <property type="project" value="UniProtKB-KW"/>
</dbReference>
<comment type="function">
    <text evidence="16">Catalyzes cross-linking of the peptidoglycan cell wall at the division septum.</text>
</comment>
<name>A0A7V2WW83_LEUMU</name>
<keyword evidence="8 16" id="KW-0378">Hydrolase</keyword>
<evidence type="ECO:0000256" key="6">
    <source>
        <dbReference type="ARBA" id="ARBA00022670"/>
    </source>
</evidence>
<keyword evidence="11 16" id="KW-1133">Transmembrane helix</keyword>
<dbReference type="Gene3D" id="3.40.710.10">
    <property type="entry name" value="DD-peptidase/beta-lactamase superfamily"/>
    <property type="match status" value="1"/>
</dbReference>
<protein>
    <recommendedName>
        <fullName evidence="16">Peptidoglycan D,D-transpeptidase FtsI</fullName>
        <ecNumber evidence="16">3.4.16.4</ecNumber>
    </recommendedName>
    <alternativeName>
        <fullName evidence="16">Penicillin-binding protein 3</fullName>
        <shortName evidence="16">PBP-3</shortName>
    </alternativeName>
</protein>
<evidence type="ECO:0000256" key="4">
    <source>
        <dbReference type="ARBA" id="ARBA00022618"/>
    </source>
</evidence>
<dbReference type="InterPro" id="IPR036138">
    <property type="entry name" value="PBP_dimer_sf"/>
</dbReference>
<dbReference type="EMBL" id="DRMS01000430">
    <property type="protein sequence ID" value="HFC93412.1"/>
    <property type="molecule type" value="Genomic_DNA"/>
</dbReference>
<dbReference type="AlphaFoldDB" id="A0A7V2WW83"/>
<dbReference type="PANTHER" id="PTHR30627:SF1">
    <property type="entry name" value="PEPTIDOGLYCAN D,D-TRANSPEPTIDASE FTSI"/>
    <property type="match status" value="1"/>
</dbReference>
<evidence type="ECO:0000256" key="15">
    <source>
        <dbReference type="ARBA" id="ARBA00023316"/>
    </source>
</evidence>
<dbReference type="Pfam" id="PF03717">
    <property type="entry name" value="PBP_dimer"/>
    <property type="match status" value="1"/>
</dbReference>
<feature type="active site" description="Acyl-ester intermediate" evidence="16">
    <location>
        <position position="323"/>
    </location>
</feature>
<evidence type="ECO:0000256" key="14">
    <source>
        <dbReference type="ARBA" id="ARBA00023306"/>
    </source>
</evidence>
<dbReference type="Gene3D" id="3.30.450.330">
    <property type="match status" value="1"/>
</dbReference>
<dbReference type="InterPro" id="IPR037532">
    <property type="entry name" value="FtsI_transpept"/>
</dbReference>
<dbReference type="Proteomes" id="UP000885750">
    <property type="component" value="Unassembled WGS sequence"/>
</dbReference>
<keyword evidence="14 16" id="KW-0131">Cell cycle</keyword>
<evidence type="ECO:0000256" key="8">
    <source>
        <dbReference type="ARBA" id="ARBA00022801"/>
    </source>
</evidence>
<dbReference type="GO" id="GO:0005886">
    <property type="term" value="C:plasma membrane"/>
    <property type="evidence" value="ECO:0007669"/>
    <property type="project" value="UniProtKB-UniRule"/>
</dbReference>
<evidence type="ECO:0000256" key="9">
    <source>
        <dbReference type="ARBA" id="ARBA00022960"/>
    </source>
</evidence>
<evidence type="ECO:0000256" key="3">
    <source>
        <dbReference type="ARBA" id="ARBA00022519"/>
    </source>
</evidence>
<comment type="caution">
    <text evidence="20">The sequence shown here is derived from an EMBL/GenBank/DDBJ whole genome shotgun (WGS) entry which is preliminary data.</text>
</comment>
<dbReference type="GO" id="GO:0006508">
    <property type="term" value="P:proteolysis"/>
    <property type="evidence" value="ECO:0007669"/>
    <property type="project" value="UniProtKB-KW"/>
</dbReference>
<evidence type="ECO:0000256" key="17">
    <source>
        <dbReference type="SAM" id="MobiDB-lite"/>
    </source>
</evidence>
<evidence type="ECO:0000259" key="18">
    <source>
        <dbReference type="Pfam" id="PF00905"/>
    </source>
</evidence>
<keyword evidence="4 16" id="KW-0132">Cell division</keyword>
<dbReference type="GO" id="GO:0008360">
    <property type="term" value="P:regulation of cell shape"/>
    <property type="evidence" value="ECO:0007669"/>
    <property type="project" value="UniProtKB-KW"/>
</dbReference>
<dbReference type="UniPathway" id="UPA00219"/>
<evidence type="ECO:0000256" key="2">
    <source>
        <dbReference type="ARBA" id="ARBA00022475"/>
    </source>
</evidence>
<evidence type="ECO:0000256" key="1">
    <source>
        <dbReference type="ARBA" id="ARBA00004370"/>
    </source>
</evidence>
<feature type="domain" description="Penicillin-binding protein dimerisation" evidence="19">
    <location>
        <begin position="61"/>
        <end position="236"/>
    </location>
</feature>
<keyword evidence="12 16" id="KW-0472">Membrane</keyword>
<comment type="pathway">
    <text evidence="16">Cell wall biogenesis; peptidoglycan biosynthesis.</text>
</comment>
<comment type="catalytic activity">
    <reaction evidence="16">
        <text>Preferential cleavage: (Ac)2-L-Lys-D-Ala-|-D-Ala. Also transpeptidation of peptidyl-alanyl moieties that are N-acyl substituents of D-alanine.</text>
        <dbReference type="EC" id="3.4.16.4"/>
    </reaction>
</comment>
<keyword evidence="15 16" id="KW-0961">Cell wall biogenesis/degradation</keyword>
<feature type="compositionally biased region" description="Basic residues" evidence="17">
    <location>
        <begin position="588"/>
        <end position="602"/>
    </location>
</feature>
<dbReference type="GO" id="GO:0008658">
    <property type="term" value="F:penicillin binding"/>
    <property type="evidence" value="ECO:0007669"/>
    <property type="project" value="InterPro"/>
</dbReference>
<keyword evidence="7 16" id="KW-0812">Transmembrane</keyword>
<evidence type="ECO:0000256" key="16">
    <source>
        <dbReference type="HAMAP-Rule" id="MF_02080"/>
    </source>
</evidence>
<evidence type="ECO:0000256" key="7">
    <source>
        <dbReference type="ARBA" id="ARBA00022692"/>
    </source>
</evidence>
<comment type="subcellular location">
    <subcellularLocation>
        <location evidence="1">Membrane</location>
    </subcellularLocation>
</comment>
<dbReference type="PANTHER" id="PTHR30627">
    <property type="entry name" value="PEPTIDOGLYCAN D,D-TRANSPEPTIDASE"/>
    <property type="match status" value="1"/>
</dbReference>
<sequence>MRKARVSNMLPPVYRGRRFALLIFLLTLISVLLLRAGYLEVFQQQWLQKQADKRQMRVVSVPPYRGMIVDRNNESLAISSPVESIWCNPKKLFAVRAGLIKGTTSENEDEALLAKARLDEVDIGLQKVAAYLKLDADKLIKKIRRNKSKQFLYIARQIPPEISEDITSLNLPSFSNTSEYRRFYPMGEALSHVVGFTNIDDKGVEGIERSKNQILAGESGKKRVVRDGRGRLIENIEQIKEMKPGQEVALSIDRRIQFQAYKELKSTVYQLNAKAGSIVVLDAYTGEILAMANMPGFNPNVRSELKPFRYRNRAVLDAFEPGSTIKPFTIAAALEARVIGPDVQIDTSPGYINMGKTKIRDPRNYGSMTLDRILAKSSNVGASKIALLMKASGQWKFLSRIGFGRRPSAGFPNESEGKLSYYDQWVKVDRASLGYGYGISASLLQLAHAYTVFATGGVLYPATIYKRNKTVAGQRIMKEVNAKAILRMLTSVVSKKATGKNASVDGYHVAGKTGTAYKFINKRYRKNKKIVSFIGMAPASDPRIVVAVMINEPKVAKASGGRLAAPVFSRVMSSALRILDIPPDNLPTRKHARGNGRHRGAS</sequence>
<dbReference type="InterPro" id="IPR012338">
    <property type="entry name" value="Beta-lactam/transpept-like"/>
</dbReference>
<evidence type="ECO:0000256" key="10">
    <source>
        <dbReference type="ARBA" id="ARBA00022984"/>
    </source>
</evidence>
<organism evidence="20">
    <name type="scientific">Leucothrix mucor</name>
    <dbReference type="NCBI Taxonomy" id="45248"/>
    <lineage>
        <taxon>Bacteria</taxon>
        <taxon>Pseudomonadati</taxon>
        <taxon>Pseudomonadota</taxon>
        <taxon>Gammaproteobacteria</taxon>
        <taxon>Thiotrichales</taxon>
        <taxon>Thiotrichaceae</taxon>
        <taxon>Leucothrix</taxon>
    </lineage>
</organism>
<feature type="region of interest" description="Disordered" evidence="17">
    <location>
        <begin position="583"/>
        <end position="602"/>
    </location>
</feature>
<dbReference type="InterPro" id="IPR001460">
    <property type="entry name" value="PCN-bd_Tpept"/>
</dbReference>
<keyword evidence="2 16" id="KW-1003">Cell membrane</keyword>
<gene>
    <name evidence="16" type="primary">ftsI</name>
    <name evidence="20" type="ORF">ENJ51_11440</name>
</gene>
<dbReference type="Gene3D" id="3.90.1310.10">
    <property type="entry name" value="Penicillin-binding protein 2a (Domain 2)"/>
    <property type="match status" value="1"/>
</dbReference>
<dbReference type="SUPFAM" id="SSF56601">
    <property type="entry name" value="beta-lactamase/transpeptidase-like"/>
    <property type="match status" value="1"/>
</dbReference>
<keyword evidence="5 16" id="KW-0121">Carboxypeptidase</keyword>
<feature type="domain" description="Penicillin-binding protein transpeptidase" evidence="18">
    <location>
        <begin position="276"/>
        <end position="572"/>
    </location>
</feature>
<keyword evidence="13 16" id="KW-0717">Septation</keyword>
<evidence type="ECO:0000256" key="11">
    <source>
        <dbReference type="ARBA" id="ARBA00022989"/>
    </source>
</evidence>
<accession>A0A7V2WW83</accession>
<evidence type="ECO:0000256" key="13">
    <source>
        <dbReference type="ARBA" id="ARBA00023210"/>
    </source>
</evidence>
<dbReference type="GO" id="GO:0008955">
    <property type="term" value="F:peptidoglycan glycosyltransferase activity"/>
    <property type="evidence" value="ECO:0007669"/>
    <property type="project" value="InterPro"/>
</dbReference>
<comment type="similarity">
    <text evidence="16">Belongs to the transpeptidase family. FtsI subfamily.</text>
</comment>
<evidence type="ECO:0000313" key="20">
    <source>
        <dbReference type="EMBL" id="HFC93412.1"/>
    </source>
</evidence>
<dbReference type="Pfam" id="PF00905">
    <property type="entry name" value="Transpeptidase"/>
    <property type="match status" value="1"/>
</dbReference>
<keyword evidence="3 16" id="KW-0997">Cell inner membrane</keyword>
<dbReference type="SUPFAM" id="SSF56519">
    <property type="entry name" value="Penicillin binding protein dimerisation domain"/>
    <property type="match status" value="1"/>
</dbReference>
<dbReference type="GO" id="GO:0009252">
    <property type="term" value="P:peptidoglycan biosynthetic process"/>
    <property type="evidence" value="ECO:0007669"/>
    <property type="project" value="UniProtKB-UniRule"/>
</dbReference>
<keyword evidence="6 16" id="KW-0645">Protease</keyword>
<dbReference type="InterPro" id="IPR050515">
    <property type="entry name" value="Beta-lactam/transpept"/>
</dbReference>
<evidence type="ECO:0000256" key="5">
    <source>
        <dbReference type="ARBA" id="ARBA00022645"/>
    </source>
</evidence>
<evidence type="ECO:0000256" key="12">
    <source>
        <dbReference type="ARBA" id="ARBA00023136"/>
    </source>
</evidence>
<dbReference type="GO" id="GO:0009002">
    <property type="term" value="F:serine-type D-Ala-D-Ala carboxypeptidase activity"/>
    <property type="evidence" value="ECO:0007669"/>
    <property type="project" value="UniProtKB-UniRule"/>
</dbReference>
<reference evidence="20" key="1">
    <citation type="journal article" date="2020" name="mSystems">
        <title>Genome- and Community-Level Interaction Insights into Carbon Utilization and Element Cycling Functions of Hydrothermarchaeota in Hydrothermal Sediment.</title>
        <authorList>
            <person name="Zhou Z."/>
            <person name="Liu Y."/>
            <person name="Xu W."/>
            <person name="Pan J."/>
            <person name="Luo Z.H."/>
            <person name="Li M."/>
        </authorList>
    </citation>
    <scope>NUCLEOTIDE SEQUENCE [LARGE SCALE GENOMIC DNA]</scope>
    <source>
        <strain evidence="20">HyVt-493</strain>
    </source>
</reference>
<evidence type="ECO:0000259" key="19">
    <source>
        <dbReference type="Pfam" id="PF03717"/>
    </source>
</evidence>
<dbReference type="HAMAP" id="MF_02080">
    <property type="entry name" value="FtsI_transpept"/>
    <property type="match status" value="1"/>
</dbReference>